<dbReference type="EMBL" id="CP022123">
    <property type="protein sequence ID" value="ASG28845.1"/>
    <property type="molecule type" value="Genomic_DNA"/>
</dbReference>
<keyword evidence="3" id="KW-0540">Nuclease</keyword>
<evidence type="ECO:0000313" key="8">
    <source>
        <dbReference type="EMBL" id="ASG28845.1"/>
    </source>
</evidence>
<evidence type="ECO:0000256" key="4">
    <source>
        <dbReference type="ARBA" id="ARBA00022759"/>
    </source>
</evidence>
<gene>
    <name evidence="8" type="ORF">CBG61_07955</name>
</gene>
<evidence type="ECO:0000256" key="3">
    <source>
        <dbReference type="ARBA" id="ARBA00022722"/>
    </source>
</evidence>
<dbReference type="Gene3D" id="3.30.920.30">
    <property type="entry name" value="Hypothetical protein"/>
    <property type="match status" value="1"/>
</dbReference>
<name>A0A241Q239_FUSNP</name>
<keyword evidence="2" id="KW-1277">Toxin-antitoxin system</keyword>
<evidence type="ECO:0000256" key="6">
    <source>
        <dbReference type="ARBA" id="ARBA00022884"/>
    </source>
</evidence>
<dbReference type="Pfam" id="PF07927">
    <property type="entry name" value="HicA_toxin"/>
    <property type="match status" value="1"/>
</dbReference>
<evidence type="ECO:0000256" key="2">
    <source>
        <dbReference type="ARBA" id="ARBA00022649"/>
    </source>
</evidence>
<dbReference type="RefSeq" id="WP_005900100.1">
    <property type="nucleotide sequence ID" value="NZ_CP022123.1"/>
</dbReference>
<dbReference type="InterPro" id="IPR038570">
    <property type="entry name" value="HicA_sf"/>
</dbReference>
<proteinExistence type="inferred from homology"/>
<evidence type="ECO:0000256" key="7">
    <source>
        <dbReference type="ARBA" id="ARBA00023016"/>
    </source>
</evidence>
<dbReference type="GO" id="GO:0003729">
    <property type="term" value="F:mRNA binding"/>
    <property type="evidence" value="ECO:0007669"/>
    <property type="project" value="InterPro"/>
</dbReference>
<evidence type="ECO:0000313" key="9">
    <source>
        <dbReference type="Proteomes" id="UP000197638"/>
    </source>
</evidence>
<dbReference type="GO" id="GO:0016787">
    <property type="term" value="F:hydrolase activity"/>
    <property type="evidence" value="ECO:0007669"/>
    <property type="project" value="UniProtKB-KW"/>
</dbReference>
<organism evidence="8 9">
    <name type="scientific">Fusobacterium nucleatum subsp. polymorphum</name>
    <name type="common">Fusobacterium polymorphum</name>
    <dbReference type="NCBI Taxonomy" id="76857"/>
    <lineage>
        <taxon>Bacteria</taxon>
        <taxon>Fusobacteriati</taxon>
        <taxon>Fusobacteriota</taxon>
        <taxon>Fusobacteriia</taxon>
        <taxon>Fusobacteriales</taxon>
        <taxon>Fusobacteriaceae</taxon>
        <taxon>Fusobacterium</taxon>
    </lineage>
</organism>
<accession>A0A241Q239</accession>
<keyword evidence="4" id="KW-0255">Endonuclease</keyword>
<keyword evidence="7" id="KW-0346">Stress response</keyword>
<protein>
    <submittedName>
        <fullName evidence="8">Toxin HicA</fullName>
    </submittedName>
</protein>
<dbReference type="InterPro" id="IPR012933">
    <property type="entry name" value="HicA_mRNA_interferase"/>
</dbReference>
<evidence type="ECO:0000256" key="5">
    <source>
        <dbReference type="ARBA" id="ARBA00022801"/>
    </source>
</evidence>
<dbReference type="Proteomes" id="UP000197638">
    <property type="component" value="Chromosome"/>
</dbReference>
<sequence length="63" mass="6971">MPMTSMEMIKLLLKNGFKQVPGGKGSHKKFINQSTGKCTVVPDHKQELGKGLEYKILKQAGLK</sequence>
<reference evidence="8 9" key="1">
    <citation type="submission" date="2017-06" db="EMBL/GenBank/DDBJ databases">
        <title>Genome sequencing of Fusobacterium nucleatum subsp. polymorphum KCOM 1275 (=ChDC F310).</title>
        <authorList>
            <person name="Kook J.-K."/>
            <person name="Park S.-N."/>
            <person name="Lim Y.K."/>
            <person name="Roh H."/>
        </authorList>
    </citation>
    <scope>NUCLEOTIDE SEQUENCE [LARGE SCALE GENOMIC DNA]</scope>
    <source>
        <strain evidence="8 9">KCOM 1275</strain>
    </source>
</reference>
<dbReference type="GO" id="GO:0004519">
    <property type="term" value="F:endonuclease activity"/>
    <property type="evidence" value="ECO:0007669"/>
    <property type="project" value="UniProtKB-KW"/>
</dbReference>
<evidence type="ECO:0000256" key="1">
    <source>
        <dbReference type="ARBA" id="ARBA00006620"/>
    </source>
</evidence>
<keyword evidence="5" id="KW-0378">Hydrolase</keyword>
<dbReference type="SUPFAM" id="SSF54786">
    <property type="entry name" value="YcfA/nrd intein domain"/>
    <property type="match status" value="1"/>
</dbReference>
<comment type="similarity">
    <text evidence="1">Belongs to the HicA mRNA interferase family.</text>
</comment>
<keyword evidence="6" id="KW-0694">RNA-binding</keyword>
<dbReference type="AlphaFoldDB" id="A0A241Q239"/>